<name>B8BD61_ORYSI</name>
<protein>
    <submittedName>
        <fullName evidence="2">Uncharacterized protein</fullName>
    </submittedName>
</protein>
<dbReference type="AlphaFoldDB" id="B8BD61"/>
<dbReference type="Proteomes" id="UP000007015">
    <property type="component" value="Chromosome 9"/>
</dbReference>
<feature type="region of interest" description="Disordered" evidence="1">
    <location>
        <begin position="1"/>
        <end position="34"/>
    </location>
</feature>
<gene>
    <name evidence="2" type="ORF">OsI_30474</name>
</gene>
<keyword evidence="3" id="KW-1185">Reference proteome</keyword>
<feature type="region of interest" description="Disordered" evidence="1">
    <location>
        <begin position="47"/>
        <end position="74"/>
    </location>
</feature>
<dbReference type="EMBL" id="CM000134">
    <property type="protein sequence ID" value="EEC84130.1"/>
    <property type="molecule type" value="Genomic_DNA"/>
</dbReference>
<accession>B8BD61</accession>
<organism evidence="2 3">
    <name type="scientific">Oryza sativa subsp. indica</name>
    <name type="common">Rice</name>
    <dbReference type="NCBI Taxonomy" id="39946"/>
    <lineage>
        <taxon>Eukaryota</taxon>
        <taxon>Viridiplantae</taxon>
        <taxon>Streptophyta</taxon>
        <taxon>Embryophyta</taxon>
        <taxon>Tracheophyta</taxon>
        <taxon>Spermatophyta</taxon>
        <taxon>Magnoliopsida</taxon>
        <taxon>Liliopsida</taxon>
        <taxon>Poales</taxon>
        <taxon>Poaceae</taxon>
        <taxon>BOP clade</taxon>
        <taxon>Oryzoideae</taxon>
        <taxon>Oryzeae</taxon>
        <taxon>Oryzinae</taxon>
        <taxon>Oryza</taxon>
        <taxon>Oryza sativa</taxon>
    </lineage>
</organism>
<reference evidence="2 3" key="1">
    <citation type="journal article" date="2005" name="PLoS Biol.">
        <title>The genomes of Oryza sativa: a history of duplications.</title>
        <authorList>
            <person name="Yu J."/>
            <person name="Wang J."/>
            <person name="Lin W."/>
            <person name="Li S."/>
            <person name="Li H."/>
            <person name="Zhou J."/>
            <person name="Ni P."/>
            <person name="Dong W."/>
            <person name="Hu S."/>
            <person name="Zeng C."/>
            <person name="Zhang J."/>
            <person name="Zhang Y."/>
            <person name="Li R."/>
            <person name="Xu Z."/>
            <person name="Li S."/>
            <person name="Li X."/>
            <person name="Zheng H."/>
            <person name="Cong L."/>
            <person name="Lin L."/>
            <person name="Yin J."/>
            <person name="Geng J."/>
            <person name="Li G."/>
            <person name="Shi J."/>
            <person name="Liu J."/>
            <person name="Lv H."/>
            <person name="Li J."/>
            <person name="Wang J."/>
            <person name="Deng Y."/>
            <person name="Ran L."/>
            <person name="Shi X."/>
            <person name="Wang X."/>
            <person name="Wu Q."/>
            <person name="Li C."/>
            <person name="Ren X."/>
            <person name="Wang J."/>
            <person name="Wang X."/>
            <person name="Li D."/>
            <person name="Liu D."/>
            <person name="Zhang X."/>
            <person name="Ji Z."/>
            <person name="Zhao W."/>
            <person name="Sun Y."/>
            <person name="Zhang Z."/>
            <person name="Bao J."/>
            <person name="Han Y."/>
            <person name="Dong L."/>
            <person name="Ji J."/>
            <person name="Chen P."/>
            <person name="Wu S."/>
            <person name="Liu J."/>
            <person name="Xiao Y."/>
            <person name="Bu D."/>
            <person name="Tan J."/>
            <person name="Yang L."/>
            <person name="Ye C."/>
            <person name="Zhang J."/>
            <person name="Xu J."/>
            <person name="Zhou Y."/>
            <person name="Yu Y."/>
            <person name="Zhang B."/>
            <person name="Zhuang S."/>
            <person name="Wei H."/>
            <person name="Liu B."/>
            <person name="Lei M."/>
            <person name="Yu H."/>
            <person name="Li Y."/>
            <person name="Xu H."/>
            <person name="Wei S."/>
            <person name="He X."/>
            <person name="Fang L."/>
            <person name="Zhang Z."/>
            <person name="Zhang Y."/>
            <person name="Huang X."/>
            <person name="Su Z."/>
            <person name="Tong W."/>
            <person name="Li J."/>
            <person name="Tong Z."/>
            <person name="Li S."/>
            <person name="Ye J."/>
            <person name="Wang L."/>
            <person name="Fang L."/>
            <person name="Lei T."/>
            <person name="Chen C."/>
            <person name="Chen H."/>
            <person name="Xu Z."/>
            <person name="Li H."/>
            <person name="Huang H."/>
            <person name="Zhang F."/>
            <person name="Xu H."/>
            <person name="Li N."/>
            <person name="Zhao C."/>
            <person name="Li S."/>
            <person name="Dong L."/>
            <person name="Huang Y."/>
            <person name="Li L."/>
            <person name="Xi Y."/>
            <person name="Qi Q."/>
            <person name="Li W."/>
            <person name="Zhang B."/>
            <person name="Hu W."/>
            <person name="Zhang Y."/>
            <person name="Tian X."/>
            <person name="Jiao Y."/>
            <person name="Liang X."/>
            <person name="Jin J."/>
            <person name="Gao L."/>
            <person name="Zheng W."/>
            <person name="Hao B."/>
            <person name="Liu S."/>
            <person name="Wang W."/>
            <person name="Yuan L."/>
            <person name="Cao M."/>
            <person name="McDermott J."/>
            <person name="Samudrala R."/>
            <person name="Wang J."/>
            <person name="Wong G.K."/>
            <person name="Yang H."/>
        </authorList>
    </citation>
    <scope>NUCLEOTIDE SEQUENCE [LARGE SCALE GENOMIC DNA]</scope>
    <source>
        <strain evidence="3">cv. 93-11</strain>
    </source>
</reference>
<evidence type="ECO:0000313" key="2">
    <source>
        <dbReference type="EMBL" id="EEC84130.1"/>
    </source>
</evidence>
<evidence type="ECO:0000256" key="1">
    <source>
        <dbReference type="SAM" id="MobiDB-lite"/>
    </source>
</evidence>
<proteinExistence type="predicted"/>
<evidence type="ECO:0000313" key="3">
    <source>
        <dbReference type="Proteomes" id="UP000007015"/>
    </source>
</evidence>
<dbReference type="HOGENOM" id="CLU_2403539_0_0_1"/>
<sequence>MLARPLTGACGERGMEAPTDPVGTKLGRREAKKREDAEVHVLRMLLEEGHRPSTAPKRLPAAEGGAGRGAGGEWRRWKEMDREFVTGKAARWI</sequence>
<dbReference type="Gramene" id="BGIOSGA030325-TA">
    <property type="protein sequence ID" value="BGIOSGA030325-PA"/>
    <property type="gene ID" value="BGIOSGA030325"/>
</dbReference>